<accession>A0A068V777</accession>
<dbReference type="Gramene" id="CDP16531">
    <property type="protein sequence ID" value="CDP16531"/>
    <property type="gene ID" value="GSCOC_T00018899001"/>
</dbReference>
<evidence type="ECO:0000313" key="1">
    <source>
        <dbReference type="EMBL" id="CDP16531.1"/>
    </source>
</evidence>
<dbReference type="Proteomes" id="UP000295252">
    <property type="component" value="Chromosome VI"/>
</dbReference>
<name>A0A068V777_COFCA</name>
<proteinExistence type="predicted"/>
<keyword evidence="2" id="KW-1185">Reference proteome</keyword>
<reference evidence="2" key="1">
    <citation type="journal article" date="2014" name="Science">
        <title>The coffee genome provides insight into the convergent evolution of caffeine biosynthesis.</title>
        <authorList>
            <person name="Denoeud F."/>
            <person name="Carretero-Paulet L."/>
            <person name="Dereeper A."/>
            <person name="Droc G."/>
            <person name="Guyot R."/>
            <person name="Pietrella M."/>
            <person name="Zheng C."/>
            <person name="Alberti A."/>
            <person name="Anthony F."/>
            <person name="Aprea G."/>
            <person name="Aury J.M."/>
            <person name="Bento P."/>
            <person name="Bernard M."/>
            <person name="Bocs S."/>
            <person name="Campa C."/>
            <person name="Cenci A."/>
            <person name="Combes M.C."/>
            <person name="Crouzillat D."/>
            <person name="Da Silva C."/>
            <person name="Daddiego L."/>
            <person name="De Bellis F."/>
            <person name="Dussert S."/>
            <person name="Garsmeur O."/>
            <person name="Gayraud T."/>
            <person name="Guignon V."/>
            <person name="Jahn K."/>
            <person name="Jamilloux V."/>
            <person name="Joet T."/>
            <person name="Labadie K."/>
            <person name="Lan T."/>
            <person name="Leclercq J."/>
            <person name="Lepelley M."/>
            <person name="Leroy T."/>
            <person name="Li L.T."/>
            <person name="Librado P."/>
            <person name="Lopez L."/>
            <person name="Munoz A."/>
            <person name="Noel B."/>
            <person name="Pallavicini A."/>
            <person name="Perrotta G."/>
            <person name="Poncet V."/>
            <person name="Pot D."/>
            <person name="Priyono X."/>
            <person name="Rigoreau M."/>
            <person name="Rouard M."/>
            <person name="Rozas J."/>
            <person name="Tranchant-Dubreuil C."/>
            <person name="VanBuren R."/>
            <person name="Zhang Q."/>
            <person name="Andrade A.C."/>
            <person name="Argout X."/>
            <person name="Bertrand B."/>
            <person name="de Kochko A."/>
            <person name="Graziosi G."/>
            <person name="Henry R.J."/>
            <person name="Jayarama X."/>
            <person name="Ming R."/>
            <person name="Nagai C."/>
            <person name="Rounsley S."/>
            <person name="Sankoff D."/>
            <person name="Giuliano G."/>
            <person name="Albert V.A."/>
            <person name="Wincker P."/>
            <person name="Lashermes P."/>
        </authorList>
    </citation>
    <scope>NUCLEOTIDE SEQUENCE [LARGE SCALE GENOMIC DNA]</scope>
    <source>
        <strain evidence="2">cv. DH200-94</strain>
    </source>
</reference>
<dbReference type="AlphaFoldDB" id="A0A068V777"/>
<dbReference type="EMBL" id="HG739214">
    <property type="protein sequence ID" value="CDP16531.1"/>
    <property type="molecule type" value="Genomic_DNA"/>
</dbReference>
<dbReference type="InParanoid" id="A0A068V777"/>
<gene>
    <name evidence="1" type="ORF">GSCOC_T00018899001</name>
</gene>
<sequence length="86" mass="9511">MRIKETSPSPLFFFPFLFFSFISLFFFFLSSSFSSSSPPARPSFLPTIIAAAGSGATIGPPLATDRKNSPNYTSSLNFSCRIHFRT</sequence>
<organism evidence="1 2">
    <name type="scientific">Coffea canephora</name>
    <name type="common">Robusta coffee</name>
    <dbReference type="NCBI Taxonomy" id="49390"/>
    <lineage>
        <taxon>Eukaryota</taxon>
        <taxon>Viridiplantae</taxon>
        <taxon>Streptophyta</taxon>
        <taxon>Embryophyta</taxon>
        <taxon>Tracheophyta</taxon>
        <taxon>Spermatophyta</taxon>
        <taxon>Magnoliopsida</taxon>
        <taxon>eudicotyledons</taxon>
        <taxon>Gunneridae</taxon>
        <taxon>Pentapetalae</taxon>
        <taxon>asterids</taxon>
        <taxon>lamiids</taxon>
        <taxon>Gentianales</taxon>
        <taxon>Rubiaceae</taxon>
        <taxon>Ixoroideae</taxon>
        <taxon>Gardenieae complex</taxon>
        <taxon>Bertiereae - Coffeeae clade</taxon>
        <taxon>Coffeeae</taxon>
        <taxon>Coffea</taxon>
    </lineage>
</organism>
<evidence type="ECO:0000313" key="2">
    <source>
        <dbReference type="Proteomes" id="UP000295252"/>
    </source>
</evidence>
<protein>
    <submittedName>
        <fullName evidence="1">Uncharacterized protein</fullName>
    </submittedName>
</protein>